<keyword evidence="9" id="KW-0812">Transmembrane</keyword>
<keyword evidence="6" id="KW-0418">Kinase</keyword>
<sequence length="384" mass="39497">MSRARVVDAGLALGAGAIVATAALSAEEPGSRSSDLAGWLLALVVVGLLLVRRRHPVGVLAGLALVTVAYNMAGFAGIGFVWPMLLGLYTAAAAGHLAVAVGTGAAMTALDTGWLLVAERHPVLPVVAMSVPDVVVSGLAVALGDAVRSRRGWAAETRERLRRVEEETGRQARQAITEHRLRIAREIHDITAHTLAVVAVQINVAADALPDEPEEARRTLEVAADVSRQAIDELRTAVRVLRDDPGDPGGLVTAPPPGLPELDALVDGARATGLRVTLHRTGTPGPVSPTVALTAYRIVQEALTNVVKHASASRAEVRVGHDQGALRIEVTDDGRGPSGSGGGGHGLVGLAERAAGVGGTLTAGPGETGGFQVRARLPLGEAVR</sequence>
<evidence type="ECO:0000256" key="1">
    <source>
        <dbReference type="ARBA" id="ARBA00000085"/>
    </source>
</evidence>
<feature type="domain" description="Histidine kinase/HSP90-like ATPase" evidence="10">
    <location>
        <begin position="290"/>
        <end position="381"/>
    </location>
</feature>
<dbReference type="SMART" id="SM00387">
    <property type="entry name" value="HATPase_c"/>
    <property type="match status" value="1"/>
</dbReference>
<evidence type="ECO:0000256" key="5">
    <source>
        <dbReference type="ARBA" id="ARBA00022741"/>
    </source>
</evidence>
<keyword evidence="9" id="KW-1133">Transmembrane helix</keyword>
<keyword evidence="5" id="KW-0547">Nucleotide-binding</keyword>
<dbReference type="AlphaFoldDB" id="A0A7W3MVA7"/>
<comment type="caution">
    <text evidence="11">The sequence shown here is derived from an EMBL/GenBank/DDBJ whole genome shotgun (WGS) entry which is preliminary data.</text>
</comment>
<dbReference type="InterPro" id="IPR003594">
    <property type="entry name" value="HATPase_dom"/>
</dbReference>
<reference evidence="11 12" key="1">
    <citation type="submission" date="2020-08" db="EMBL/GenBank/DDBJ databases">
        <title>Sequencing the genomes of 1000 actinobacteria strains.</title>
        <authorList>
            <person name="Klenk H.-P."/>
        </authorList>
    </citation>
    <scope>NUCLEOTIDE SEQUENCE [LARGE SCALE GENOMIC DNA]</scope>
    <source>
        <strain evidence="11 12">DSM 45823</strain>
    </source>
</reference>
<dbReference type="Proteomes" id="UP000539313">
    <property type="component" value="Unassembled WGS sequence"/>
</dbReference>
<feature type="transmembrane region" description="Helical" evidence="9">
    <location>
        <begin position="122"/>
        <end position="143"/>
    </location>
</feature>
<dbReference type="PANTHER" id="PTHR24421:SF10">
    <property type="entry name" value="NITRATE_NITRITE SENSOR PROTEIN NARQ"/>
    <property type="match status" value="1"/>
</dbReference>
<dbReference type="InterPro" id="IPR050482">
    <property type="entry name" value="Sensor_HK_TwoCompSys"/>
</dbReference>
<evidence type="ECO:0000256" key="2">
    <source>
        <dbReference type="ARBA" id="ARBA00012438"/>
    </source>
</evidence>
<accession>A0A7W3MVA7</accession>
<dbReference type="CDD" id="cd16917">
    <property type="entry name" value="HATPase_UhpB-NarQ-NarX-like"/>
    <property type="match status" value="1"/>
</dbReference>
<dbReference type="Gene3D" id="3.30.565.10">
    <property type="entry name" value="Histidine kinase-like ATPase, C-terminal domain"/>
    <property type="match status" value="1"/>
</dbReference>
<keyword evidence="9" id="KW-0472">Membrane</keyword>
<dbReference type="GO" id="GO:0016020">
    <property type="term" value="C:membrane"/>
    <property type="evidence" value="ECO:0007669"/>
    <property type="project" value="InterPro"/>
</dbReference>
<dbReference type="EMBL" id="JACJII010000001">
    <property type="protein sequence ID" value="MBA9002540.1"/>
    <property type="molecule type" value="Genomic_DNA"/>
</dbReference>
<evidence type="ECO:0000256" key="7">
    <source>
        <dbReference type="ARBA" id="ARBA00022840"/>
    </source>
</evidence>
<organism evidence="11 12">
    <name type="scientific">Thermomonospora cellulosilytica</name>
    <dbReference type="NCBI Taxonomy" id="1411118"/>
    <lineage>
        <taxon>Bacteria</taxon>
        <taxon>Bacillati</taxon>
        <taxon>Actinomycetota</taxon>
        <taxon>Actinomycetes</taxon>
        <taxon>Streptosporangiales</taxon>
        <taxon>Thermomonosporaceae</taxon>
        <taxon>Thermomonospora</taxon>
    </lineage>
</organism>
<feature type="transmembrane region" description="Helical" evidence="9">
    <location>
        <begin position="59"/>
        <end position="82"/>
    </location>
</feature>
<dbReference type="RefSeq" id="WP_182704538.1">
    <property type="nucleotide sequence ID" value="NZ_JACJII010000001.1"/>
</dbReference>
<evidence type="ECO:0000256" key="4">
    <source>
        <dbReference type="ARBA" id="ARBA00022679"/>
    </source>
</evidence>
<evidence type="ECO:0000313" key="12">
    <source>
        <dbReference type="Proteomes" id="UP000539313"/>
    </source>
</evidence>
<proteinExistence type="predicted"/>
<evidence type="ECO:0000259" key="10">
    <source>
        <dbReference type="SMART" id="SM00387"/>
    </source>
</evidence>
<dbReference type="InterPro" id="IPR036890">
    <property type="entry name" value="HATPase_C_sf"/>
</dbReference>
<evidence type="ECO:0000256" key="3">
    <source>
        <dbReference type="ARBA" id="ARBA00022553"/>
    </source>
</evidence>
<evidence type="ECO:0000313" key="11">
    <source>
        <dbReference type="EMBL" id="MBA9002540.1"/>
    </source>
</evidence>
<comment type="catalytic activity">
    <reaction evidence="1">
        <text>ATP + protein L-histidine = ADP + protein N-phospho-L-histidine.</text>
        <dbReference type="EC" id="2.7.13.3"/>
    </reaction>
</comment>
<dbReference type="Pfam" id="PF07730">
    <property type="entry name" value="HisKA_3"/>
    <property type="match status" value="1"/>
</dbReference>
<gene>
    <name evidence="11" type="ORF">HNR21_001422</name>
</gene>
<dbReference type="SUPFAM" id="SSF55874">
    <property type="entry name" value="ATPase domain of HSP90 chaperone/DNA topoisomerase II/histidine kinase"/>
    <property type="match status" value="1"/>
</dbReference>
<keyword evidence="3" id="KW-0597">Phosphoprotein</keyword>
<evidence type="ECO:0000256" key="8">
    <source>
        <dbReference type="ARBA" id="ARBA00023012"/>
    </source>
</evidence>
<dbReference type="GO" id="GO:0046983">
    <property type="term" value="F:protein dimerization activity"/>
    <property type="evidence" value="ECO:0007669"/>
    <property type="project" value="InterPro"/>
</dbReference>
<name>A0A7W3MVA7_9ACTN</name>
<dbReference type="GO" id="GO:0005524">
    <property type="term" value="F:ATP binding"/>
    <property type="evidence" value="ECO:0007669"/>
    <property type="project" value="UniProtKB-KW"/>
</dbReference>
<dbReference type="Pfam" id="PF02518">
    <property type="entry name" value="HATPase_c"/>
    <property type="match status" value="1"/>
</dbReference>
<protein>
    <recommendedName>
        <fullName evidence="2">histidine kinase</fullName>
        <ecNumber evidence="2">2.7.13.3</ecNumber>
    </recommendedName>
</protein>
<dbReference type="PANTHER" id="PTHR24421">
    <property type="entry name" value="NITRATE/NITRITE SENSOR PROTEIN NARX-RELATED"/>
    <property type="match status" value="1"/>
</dbReference>
<keyword evidence="12" id="KW-1185">Reference proteome</keyword>
<keyword evidence="8" id="KW-0902">Two-component regulatory system</keyword>
<keyword evidence="7" id="KW-0067">ATP-binding</keyword>
<evidence type="ECO:0000256" key="9">
    <source>
        <dbReference type="SAM" id="Phobius"/>
    </source>
</evidence>
<keyword evidence="4" id="KW-0808">Transferase</keyword>
<evidence type="ECO:0000256" key="6">
    <source>
        <dbReference type="ARBA" id="ARBA00022777"/>
    </source>
</evidence>
<feature type="transmembrane region" description="Helical" evidence="9">
    <location>
        <begin position="36"/>
        <end position="52"/>
    </location>
</feature>
<dbReference type="Gene3D" id="1.20.5.1930">
    <property type="match status" value="1"/>
</dbReference>
<dbReference type="EC" id="2.7.13.3" evidence="2"/>
<dbReference type="GO" id="GO:0000155">
    <property type="term" value="F:phosphorelay sensor kinase activity"/>
    <property type="evidence" value="ECO:0007669"/>
    <property type="project" value="InterPro"/>
</dbReference>
<dbReference type="InterPro" id="IPR011712">
    <property type="entry name" value="Sig_transdc_His_kin_sub3_dim/P"/>
</dbReference>
<feature type="transmembrane region" description="Helical" evidence="9">
    <location>
        <begin position="88"/>
        <end position="110"/>
    </location>
</feature>